<dbReference type="InterPro" id="IPR003660">
    <property type="entry name" value="HAMP_dom"/>
</dbReference>
<dbReference type="CDD" id="cd06225">
    <property type="entry name" value="HAMP"/>
    <property type="match status" value="1"/>
</dbReference>
<organism evidence="10 11">
    <name type="scientific">Rhodopseudomonas palustris</name>
    <dbReference type="NCBI Taxonomy" id="1076"/>
    <lineage>
        <taxon>Bacteria</taxon>
        <taxon>Pseudomonadati</taxon>
        <taxon>Pseudomonadota</taxon>
        <taxon>Alphaproteobacteria</taxon>
        <taxon>Hyphomicrobiales</taxon>
        <taxon>Nitrobacteraceae</taxon>
        <taxon>Rhodopseudomonas</taxon>
    </lineage>
</organism>
<feature type="transmembrane region" description="Helical" evidence="6">
    <location>
        <begin position="280"/>
        <end position="300"/>
    </location>
</feature>
<name>A0A323UPS3_RHOPL</name>
<evidence type="ECO:0000259" key="9">
    <source>
        <dbReference type="PROSITE" id="PS50885"/>
    </source>
</evidence>
<evidence type="ECO:0000256" key="4">
    <source>
        <dbReference type="ARBA" id="ARBA00029447"/>
    </source>
</evidence>
<keyword evidence="6" id="KW-0472">Membrane</keyword>
<comment type="subcellular location">
    <subcellularLocation>
        <location evidence="1">Cell inner membrane</location>
        <topology evidence="1">Multi-pass membrane protein</topology>
    </subcellularLocation>
</comment>
<dbReference type="InterPro" id="IPR029151">
    <property type="entry name" value="Sensor-like_sf"/>
</dbReference>
<dbReference type="PROSITE" id="PS50885">
    <property type="entry name" value="HAMP"/>
    <property type="match status" value="1"/>
</dbReference>
<dbReference type="AlphaFoldDB" id="A0A323UPS3"/>
<dbReference type="PANTHER" id="PTHR32089:SF112">
    <property type="entry name" value="LYSOZYME-LIKE PROTEIN-RELATED"/>
    <property type="match status" value="1"/>
</dbReference>
<dbReference type="GO" id="GO:0005886">
    <property type="term" value="C:plasma membrane"/>
    <property type="evidence" value="ECO:0007669"/>
    <property type="project" value="UniProtKB-SubCell"/>
</dbReference>
<dbReference type="SUPFAM" id="SSF103190">
    <property type="entry name" value="Sensory domain-like"/>
    <property type="match status" value="1"/>
</dbReference>
<dbReference type="Proteomes" id="UP000248134">
    <property type="component" value="Unassembled WGS sequence"/>
</dbReference>
<protein>
    <submittedName>
        <fullName evidence="10">Methyl-accepting chemotaxis protein</fullName>
    </submittedName>
</protein>
<dbReference type="RefSeq" id="WP_110788326.1">
    <property type="nucleotide sequence ID" value="NZ_QKQS01000032.1"/>
</dbReference>
<dbReference type="PANTHER" id="PTHR32089">
    <property type="entry name" value="METHYL-ACCEPTING CHEMOTAXIS PROTEIN MCPB"/>
    <property type="match status" value="1"/>
</dbReference>
<keyword evidence="2" id="KW-0997">Cell inner membrane</keyword>
<reference evidence="10 11" key="1">
    <citation type="submission" date="2018-06" db="EMBL/GenBank/DDBJ databases">
        <title>Draft Whole-Genome Sequence of the purple photosynthetic bacterium Rhodospeudomonas palustris XCP.</title>
        <authorList>
            <person name="Rayyan A."/>
            <person name="Meyer T.E."/>
            <person name="Kyndt J.A."/>
        </authorList>
    </citation>
    <scope>NUCLEOTIDE SEQUENCE [LARGE SCALE GENOMIC DNA]</scope>
    <source>
        <strain evidence="10 11">XCP</strain>
    </source>
</reference>
<evidence type="ECO:0000313" key="10">
    <source>
        <dbReference type="EMBL" id="PZA09628.1"/>
    </source>
</evidence>
<evidence type="ECO:0000256" key="1">
    <source>
        <dbReference type="ARBA" id="ARBA00004429"/>
    </source>
</evidence>
<dbReference type="SUPFAM" id="SSF58104">
    <property type="entry name" value="Methyl-accepting chemotaxis protein (MCP) signaling domain"/>
    <property type="match status" value="1"/>
</dbReference>
<dbReference type="Gene3D" id="1.10.287.950">
    <property type="entry name" value="Methyl-accepting chemotaxis protein"/>
    <property type="match status" value="1"/>
</dbReference>
<gene>
    <name evidence="10" type="ORF">DNX69_22965</name>
</gene>
<keyword evidence="6" id="KW-0812">Transmembrane</keyword>
<keyword evidence="3 5" id="KW-0807">Transducer</keyword>
<comment type="caution">
    <text evidence="10">The sequence shown here is derived from an EMBL/GenBank/DDBJ whole genome shotgun (WGS) entry which is preliminary data.</text>
</comment>
<evidence type="ECO:0000259" key="7">
    <source>
        <dbReference type="PROSITE" id="PS50111"/>
    </source>
</evidence>
<dbReference type="PROSITE" id="PS50111">
    <property type="entry name" value="CHEMOTAXIS_TRANSDUC_2"/>
    <property type="match status" value="1"/>
</dbReference>
<dbReference type="GO" id="GO:0007165">
    <property type="term" value="P:signal transduction"/>
    <property type="evidence" value="ECO:0007669"/>
    <property type="project" value="UniProtKB-KW"/>
</dbReference>
<dbReference type="SMART" id="SM00283">
    <property type="entry name" value="MA"/>
    <property type="match status" value="1"/>
</dbReference>
<feature type="domain" description="T-SNARE coiled-coil homology" evidence="8">
    <location>
        <begin position="547"/>
        <end position="609"/>
    </location>
</feature>
<feature type="domain" description="Methyl-accepting transducer" evidence="7">
    <location>
        <begin position="395"/>
        <end position="631"/>
    </location>
</feature>
<dbReference type="PROSITE" id="PS50192">
    <property type="entry name" value="T_SNARE"/>
    <property type="match status" value="1"/>
</dbReference>
<dbReference type="Pfam" id="PF14827">
    <property type="entry name" value="dCache_3"/>
    <property type="match status" value="1"/>
</dbReference>
<dbReference type="InterPro" id="IPR029150">
    <property type="entry name" value="dCache_3"/>
</dbReference>
<dbReference type="Pfam" id="PF00015">
    <property type="entry name" value="MCPsignal"/>
    <property type="match status" value="1"/>
</dbReference>
<evidence type="ECO:0000256" key="3">
    <source>
        <dbReference type="ARBA" id="ARBA00023224"/>
    </source>
</evidence>
<keyword evidence="2" id="KW-1003">Cell membrane</keyword>
<evidence type="ECO:0000259" key="8">
    <source>
        <dbReference type="PROSITE" id="PS50192"/>
    </source>
</evidence>
<evidence type="ECO:0000313" key="11">
    <source>
        <dbReference type="Proteomes" id="UP000248134"/>
    </source>
</evidence>
<dbReference type="Pfam" id="PF00672">
    <property type="entry name" value="HAMP"/>
    <property type="match status" value="1"/>
</dbReference>
<dbReference type="Gene3D" id="6.10.340.10">
    <property type="match status" value="1"/>
</dbReference>
<sequence length="651" mass="68246">MLNSISARMIFAITLVAIGSCAVLAGFSVWRQQATIDVALERELRADYANITAATEAETRTTLALSDSLAALQPVREMTKAGDRAGLMKLLKEGRDLTTQRGLSLYTIQIPPSSTLIRIHNPEKFGDDVSARRKMVVQAMTTGQAVGGIEPGLDNLTVFGTTPMVENGKVIGTVDIGAPFGKAFVERMKARFGVDVAILQLNGDKVNVIASSLAKPGTDLATLRRAFGGELVIEKGEADGKAVATTFGQIKRFSGDPVAVLQIVRDASAYAALERQSMQWLAFAAIAAVLAAAAVAVWLGRGMAKPIQALESAMRAISSGRHDVEVPGKGRHDEIGSMAQAVEVFKEGLIETGRLRAAQDEQRISHESERRKAMHELAARFETGVGSVVTLVGSAATELRGTADSMVGTSRESERRLVAATAASSQATSNAQAVAAAVEELDASITEIGNRVDQSARVANEAANQAGRTNDEVRGLAEAAQKIGEVVTLISDIASQTNLLALNATIEAARAGDAGRGFAVVAAEVKALAEQTSKATEEITTQINSIQQATQSSVHAIEGITGTVAQINEIAAAIASAVREQSSATREIAHNVAEAARSTTEVSGNIAGVNEAARETGVAATQVVESASELSRSGEALRTQVETFLREVRAA</sequence>
<evidence type="ECO:0000256" key="6">
    <source>
        <dbReference type="SAM" id="Phobius"/>
    </source>
</evidence>
<dbReference type="OrthoDB" id="1776073at2"/>
<keyword evidence="6" id="KW-1133">Transmembrane helix</keyword>
<comment type="similarity">
    <text evidence="4">Belongs to the methyl-accepting chemotaxis (MCP) protein family.</text>
</comment>
<feature type="domain" description="HAMP" evidence="9">
    <location>
        <begin position="301"/>
        <end position="354"/>
    </location>
</feature>
<dbReference type="InterPro" id="IPR004089">
    <property type="entry name" value="MCPsignal_dom"/>
</dbReference>
<dbReference type="EMBL" id="QKQS01000032">
    <property type="protein sequence ID" value="PZA09628.1"/>
    <property type="molecule type" value="Genomic_DNA"/>
</dbReference>
<evidence type="ECO:0000256" key="5">
    <source>
        <dbReference type="PROSITE-ProRule" id="PRU00284"/>
    </source>
</evidence>
<evidence type="ECO:0000256" key="2">
    <source>
        <dbReference type="ARBA" id="ARBA00022519"/>
    </source>
</evidence>
<accession>A0A323UPS3</accession>
<proteinExistence type="inferred from homology"/>
<dbReference type="InterPro" id="IPR000727">
    <property type="entry name" value="T_SNARE_dom"/>
</dbReference>
<dbReference type="SMART" id="SM00304">
    <property type="entry name" value="HAMP"/>
    <property type="match status" value="1"/>
</dbReference>